<dbReference type="AlphaFoldDB" id="A0A8T0G5B2"/>
<evidence type="ECO:0000313" key="3">
    <source>
        <dbReference type="Proteomes" id="UP000807504"/>
    </source>
</evidence>
<comment type="caution">
    <text evidence="2">The sequence shown here is derived from an EMBL/GenBank/DDBJ whole genome shotgun (WGS) entry which is preliminary data.</text>
</comment>
<sequence length="149" mass="16942">MQLTVEWIYGASHTYIVDDLCVAKQTATDWMMFCREVCTQWITLNSAPIGGEAVVVEIDESKFGKRKFNRGKRVEGQWVFGGIEKCFMEALPDRSKETLLGVLKKYVLPSSVVVSDCWKACDCHDDEGFRHFTVNHSVTFRNPVVTPTK</sequence>
<dbReference type="Proteomes" id="UP000807504">
    <property type="component" value="Unassembled WGS sequence"/>
</dbReference>
<dbReference type="PANTHER" id="PTHR47163:SF2">
    <property type="entry name" value="SI:DKEY-17M8.2"/>
    <property type="match status" value="1"/>
</dbReference>
<protein>
    <recommendedName>
        <fullName evidence="1">ISXO2-like transposase domain-containing protein</fullName>
    </recommendedName>
</protein>
<gene>
    <name evidence="2" type="ORF">HNY73_001571</name>
</gene>
<reference evidence="2" key="2">
    <citation type="submission" date="2020-06" db="EMBL/GenBank/DDBJ databases">
        <authorList>
            <person name="Sheffer M."/>
        </authorList>
    </citation>
    <scope>NUCLEOTIDE SEQUENCE</scope>
</reference>
<dbReference type="InterPro" id="IPR053164">
    <property type="entry name" value="IS1016-like_transposase"/>
</dbReference>
<reference evidence="2" key="1">
    <citation type="journal article" date="2020" name="bioRxiv">
        <title>Chromosome-level reference genome of the European wasp spider Argiope bruennichi: a resource for studies on range expansion and evolutionary adaptation.</title>
        <authorList>
            <person name="Sheffer M.M."/>
            <person name="Hoppe A."/>
            <person name="Krehenwinkel H."/>
            <person name="Uhl G."/>
            <person name="Kuss A.W."/>
            <person name="Jensen L."/>
            <person name="Jensen C."/>
            <person name="Gillespie R.G."/>
            <person name="Hoff K.J."/>
            <person name="Prost S."/>
        </authorList>
    </citation>
    <scope>NUCLEOTIDE SEQUENCE</scope>
</reference>
<name>A0A8T0G5B2_ARGBR</name>
<evidence type="ECO:0000259" key="1">
    <source>
        <dbReference type="SMART" id="SM01126"/>
    </source>
</evidence>
<dbReference type="PANTHER" id="PTHR47163">
    <property type="entry name" value="DDE_TNP_IS1595 DOMAIN-CONTAINING PROTEIN"/>
    <property type="match status" value="1"/>
</dbReference>
<accession>A0A8T0G5B2</accession>
<dbReference type="EMBL" id="JABXBU010000001">
    <property type="protein sequence ID" value="KAF8797290.1"/>
    <property type="molecule type" value="Genomic_DNA"/>
</dbReference>
<evidence type="ECO:0000313" key="2">
    <source>
        <dbReference type="EMBL" id="KAF8797290.1"/>
    </source>
</evidence>
<organism evidence="2 3">
    <name type="scientific">Argiope bruennichi</name>
    <name type="common">Wasp spider</name>
    <name type="synonym">Aranea bruennichi</name>
    <dbReference type="NCBI Taxonomy" id="94029"/>
    <lineage>
        <taxon>Eukaryota</taxon>
        <taxon>Metazoa</taxon>
        <taxon>Ecdysozoa</taxon>
        <taxon>Arthropoda</taxon>
        <taxon>Chelicerata</taxon>
        <taxon>Arachnida</taxon>
        <taxon>Araneae</taxon>
        <taxon>Araneomorphae</taxon>
        <taxon>Entelegynae</taxon>
        <taxon>Araneoidea</taxon>
        <taxon>Araneidae</taxon>
        <taxon>Argiope</taxon>
    </lineage>
</organism>
<dbReference type="Pfam" id="PF12762">
    <property type="entry name" value="DDE_Tnp_IS1595"/>
    <property type="match status" value="1"/>
</dbReference>
<dbReference type="InterPro" id="IPR024445">
    <property type="entry name" value="Tnp_ISXO2-like"/>
</dbReference>
<proteinExistence type="predicted"/>
<dbReference type="SMART" id="SM01126">
    <property type="entry name" value="DDE_Tnp_IS1595"/>
    <property type="match status" value="1"/>
</dbReference>
<keyword evidence="3" id="KW-1185">Reference proteome</keyword>
<feature type="domain" description="ISXO2-like transposase" evidence="1">
    <location>
        <begin position="48"/>
        <end position="149"/>
    </location>
</feature>